<gene>
    <name evidence="1" type="ORF">MM239_02545</name>
</gene>
<evidence type="ECO:0008006" key="3">
    <source>
        <dbReference type="Google" id="ProtNLM"/>
    </source>
</evidence>
<protein>
    <recommendedName>
        <fullName evidence="3">Outer membrane protein beta-barrel domain-containing protein</fullName>
    </recommendedName>
</protein>
<dbReference type="EMBL" id="JAKZGP010000003">
    <property type="protein sequence ID" value="MCH7408260.1"/>
    <property type="molecule type" value="Genomic_DNA"/>
</dbReference>
<proteinExistence type="predicted"/>
<organism evidence="1 2">
    <name type="scientific">Belliella filtrata</name>
    <dbReference type="NCBI Taxonomy" id="2923435"/>
    <lineage>
        <taxon>Bacteria</taxon>
        <taxon>Pseudomonadati</taxon>
        <taxon>Bacteroidota</taxon>
        <taxon>Cytophagia</taxon>
        <taxon>Cytophagales</taxon>
        <taxon>Cyclobacteriaceae</taxon>
        <taxon>Belliella</taxon>
    </lineage>
</organism>
<name>A0ABS9UVR6_9BACT</name>
<evidence type="ECO:0000313" key="1">
    <source>
        <dbReference type="EMBL" id="MCH7408260.1"/>
    </source>
</evidence>
<accession>A0ABS9UVR6</accession>
<comment type="caution">
    <text evidence="1">The sequence shown here is derived from an EMBL/GenBank/DDBJ whole genome shotgun (WGS) entry which is preliminary data.</text>
</comment>
<evidence type="ECO:0000313" key="2">
    <source>
        <dbReference type="Proteomes" id="UP001165489"/>
    </source>
</evidence>
<dbReference type="Proteomes" id="UP001165489">
    <property type="component" value="Unassembled WGS sequence"/>
</dbReference>
<reference evidence="1" key="1">
    <citation type="submission" date="2022-03" db="EMBL/GenBank/DDBJ databases">
        <title>De novo assembled genomes of Belliella spp. (Cyclobacteriaceae) strains.</title>
        <authorList>
            <person name="Szabo A."/>
            <person name="Korponai K."/>
            <person name="Felfoldi T."/>
        </authorList>
    </citation>
    <scope>NUCLEOTIDE SEQUENCE</scope>
    <source>
        <strain evidence="1">DSM 111904</strain>
    </source>
</reference>
<dbReference type="RefSeq" id="WP_241346331.1">
    <property type="nucleotide sequence ID" value="NZ_JAKZGP010000003.1"/>
</dbReference>
<keyword evidence="2" id="KW-1185">Reference proteome</keyword>
<sequence>MKTCFTAIIVLIGFLFFNRVEAQGLVDLELYGGLNVNYFEMGQFSNLPDTELSSKLGLHAGANLLPKISEKWQLSLQGEWMRSGVHVETTSLNENTIYRNYGNYAIGARYNFNKGKRAFYVQPSVGISQHKYNEVLPGFAFQEQREAVFMARVETGVKFYTRKSNYLNIGLRHQQGFDNTTPYGREAAGGLPLTSNNSYTGLFVGYGFSSKSWFKR</sequence>